<accession>A0A1A9VI20</accession>
<evidence type="ECO:0000313" key="2">
    <source>
        <dbReference type="Proteomes" id="UP000078200"/>
    </source>
</evidence>
<dbReference type="Proteomes" id="UP000078200">
    <property type="component" value="Unassembled WGS sequence"/>
</dbReference>
<keyword evidence="2" id="KW-1185">Reference proteome</keyword>
<dbReference type="EnsemblMetazoa" id="GAUT038126-RA">
    <property type="protein sequence ID" value="GAUT038126-PA"/>
    <property type="gene ID" value="GAUT038126"/>
</dbReference>
<name>A0A1A9VI20_GLOAU</name>
<organism evidence="1 2">
    <name type="scientific">Glossina austeni</name>
    <name type="common">Savannah tsetse fly</name>
    <dbReference type="NCBI Taxonomy" id="7395"/>
    <lineage>
        <taxon>Eukaryota</taxon>
        <taxon>Metazoa</taxon>
        <taxon>Ecdysozoa</taxon>
        <taxon>Arthropoda</taxon>
        <taxon>Hexapoda</taxon>
        <taxon>Insecta</taxon>
        <taxon>Pterygota</taxon>
        <taxon>Neoptera</taxon>
        <taxon>Endopterygota</taxon>
        <taxon>Diptera</taxon>
        <taxon>Brachycera</taxon>
        <taxon>Muscomorpha</taxon>
        <taxon>Hippoboscoidea</taxon>
        <taxon>Glossinidae</taxon>
        <taxon>Glossina</taxon>
    </lineage>
</organism>
<sequence length="117" mass="13176">MATNANKISGEPAIVEPMKKKHTVLDEIQARCALGKERENRCKDIRPLYEEPQQQLHLFLLTTTSEDASCTNLNMEFIIVKVKVKVADLPPEQKASCSVIQNETAMKSTHNLDKLQV</sequence>
<protein>
    <submittedName>
        <fullName evidence="1">Uncharacterized protein</fullName>
    </submittedName>
</protein>
<reference evidence="1" key="1">
    <citation type="submission" date="2020-05" db="UniProtKB">
        <authorList>
            <consortium name="EnsemblMetazoa"/>
        </authorList>
    </citation>
    <scope>IDENTIFICATION</scope>
    <source>
        <strain evidence="1">TTRI</strain>
    </source>
</reference>
<dbReference type="VEuPathDB" id="VectorBase:GAUT038126"/>
<evidence type="ECO:0000313" key="1">
    <source>
        <dbReference type="EnsemblMetazoa" id="GAUT038126-PA"/>
    </source>
</evidence>
<dbReference type="AlphaFoldDB" id="A0A1A9VI20"/>
<proteinExistence type="predicted"/>